<reference evidence="2" key="1">
    <citation type="journal article" date="2020" name="Nature">
        <title>Giant virus diversity and host interactions through global metagenomics.</title>
        <authorList>
            <person name="Schulz F."/>
            <person name="Roux S."/>
            <person name="Paez-Espino D."/>
            <person name="Jungbluth S."/>
            <person name="Walsh D.A."/>
            <person name="Denef V.J."/>
            <person name="McMahon K.D."/>
            <person name="Konstantinidis K.T."/>
            <person name="Eloe-Fadrosh E.A."/>
            <person name="Kyrpides N.C."/>
            <person name="Woyke T."/>
        </authorList>
    </citation>
    <scope>NUCLEOTIDE SEQUENCE</scope>
    <source>
        <strain evidence="2">GVMAG-M-3300023174-182</strain>
    </source>
</reference>
<evidence type="ECO:0000313" key="2">
    <source>
        <dbReference type="EMBL" id="QHT15979.1"/>
    </source>
</evidence>
<organism evidence="2">
    <name type="scientific">viral metagenome</name>
    <dbReference type="NCBI Taxonomy" id="1070528"/>
    <lineage>
        <taxon>unclassified sequences</taxon>
        <taxon>metagenomes</taxon>
        <taxon>organismal metagenomes</taxon>
    </lineage>
</organism>
<name>A0A6C0DJ81_9ZZZZ</name>
<sequence length="116" mass="13379">MSNFPGQQRYLTRSFQPDQQIRTPEPGTNPLFRKNANATYITRPNEGDNSMTTVYKKTPSNMNYNNMDNWKLSGGIHRKSRKSRKSGGKSRKLRKSGRKLRKSGGKSRKSRKSTRK</sequence>
<proteinExistence type="predicted"/>
<dbReference type="AlphaFoldDB" id="A0A6C0DJ81"/>
<feature type="compositionally biased region" description="Basic residues" evidence="1">
    <location>
        <begin position="76"/>
        <end position="116"/>
    </location>
</feature>
<feature type="compositionally biased region" description="Polar residues" evidence="1">
    <location>
        <begin position="36"/>
        <end position="68"/>
    </location>
</feature>
<evidence type="ECO:0000256" key="1">
    <source>
        <dbReference type="SAM" id="MobiDB-lite"/>
    </source>
</evidence>
<feature type="compositionally biased region" description="Polar residues" evidence="1">
    <location>
        <begin position="1"/>
        <end position="22"/>
    </location>
</feature>
<protein>
    <submittedName>
        <fullName evidence="2">Uncharacterized protein</fullName>
    </submittedName>
</protein>
<feature type="region of interest" description="Disordered" evidence="1">
    <location>
        <begin position="1"/>
        <end position="116"/>
    </location>
</feature>
<accession>A0A6C0DJ81</accession>
<dbReference type="EMBL" id="MN739614">
    <property type="protein sequence ID" value="QHT15979.1"/>
    <property type="molecule type" value="Genomic_DNA"/>
</dbReference>